<evidence type="ECO:0000313" key="4">
    <source>
        <dbReference type="Proteomes" id="UP001210211"/>
    </source>
</evidence>
<name>A0AAD6EIU5_9POAL</name>
<proteinExistence type="predicted"/>
<dbReference type="Pfam" id="PF13966">
    <property type="entry name" value="zf-RVT"/>
    <property type="match status" value="1"/>
</dbReference>
<dbReference type="Pfam" id="PF13456">
    <property type="entry name" value="RVT_3"/>
    <property type="match status" value="1"/>
</dbReference>
<protein>
    <submittedName>
        <fullName evidence="3">Uncharacterized protein</fullName>
    </submittedName>
</protein>
<evidence type="ECO:0000313" key="3">
    <source>
        <dbReference type="EMBL" id="KAJ3686358.1"/>
    </source>
</evidence>
<dbReference type="InterPro" id="IPR053151">
    <property type="entry name" value="RNase_H-like"/>
</dbReference>
<dbReference type="InterPro" id="IPR044730">
    <property type="entry name" value="RNase_H-like_dom_plant"/>
</dbReference>
<dbReference type="PANTHER" id="PTHR47723:SF24">
    <property type="entry name" value="RNASE H TYPE-1 DOMAIN-CONTAINING PROTEIN"/>
    <property type="match status" value="1"/>
</dbReference>
<dbReference type="InterPro" id="IPR036397">
    <property type="entry name" value="RNaseH_sf"/>
</dbReference>
<evidence type="ECO:0000259" key="1">
    <source>
        <dbReference type="Pfam" id="PF13456"/>
    </source>
</evidence>
<keyword evidence="4" id="KW-1185">Reference proteome</keyword>
<accession>A0AAD6EIU5</accession>
<dbReference type="EMBL" id="JAMRDG010000002">
    <property type="protein sequence ID" value="KAJ3686358.1"/>
    <property type="molecule type" value="Genomic_DNA"/>
</dbReference>
<gene>
    <name evidence="3" type="ORF">LUZ61_015522</name>
</gene>
<sequence length="429" mass="49592">MWRVGTGENIMAKKDPWFHNWFNISFQNTLGQSLKVKHLINANTLQWDENTLRKIFDPQIVQHILHDIAIHRNVTDTLLWHPSKTGRFITKMAYIKFMQEQQYHANTILSEQKWIQLWKSNLPPRIKTFLWRGVHDALPTAKRLNRVIPNVPPICNRCGDDVESIDHMLFYCPSSRATWFASKLAIRVEDLPQGFIPKILYAYQVLNDTSCKFFFSLMWQIWKARCDLFFKGTKYDVRLILLRADGTVYQRKGNLKLWPKNLCADVRLHIAAGTALVMVDGSWDISNKMGLAAVCYSPQGNFYNFFVKNGCTHDAFSAEALAMLNGIKFAKALLSVFEAVVVFSDSKILVDCINDRNLQEISSWRAEGVIWQCIYQLMDLPMIQVRHARRDALHPAHQMANAARRGVHWQFDLSGKFPNAPCCFVWDPA</sequence>
<dbReference type="Gene3D" id="3.30.420.10">
    <property type="entry name" value="Ribonuclease H-like superfamily/Ribonuclease H"/>
    <property type="match status" value="1"/>
</dbReference>
<feature type="domain" description="RNase H type-1" evidence="1">
    <location>
        <begin position="279"/>
        <end position="403"/>
    </location>
</feature>
<dbReference type="InterPro" id="IPR026960">
    <property type="entry name" value="RVT-Znf"/>
</dbReference>
<organism evidence="3 4">
    <name type="scientific">Rhynchospora tenuis</name>
    <dbReference type="NCBI Taxonomy" id="198213"/>
    <lineage>
        <taxon>Eukaryota</taxon>
        <taxon>Viridiplantae</taxon>
        <taxon>Streptophyta</taxon>
        <taxon>Embryophyta</taxon>
        <taxon>Tracheophyta</taxon>
        <taxon>Spermatophyta</taxon>
        <taxon>Magnoliopsida</taxon>
        <taxon>Liliopsida</taxon>
        <taxon>Poales</taxon>
        <taxon>Cyperaceae</taxon>
        <taxon>Cyperoideae</taxon>
        <taxon>Rhynchosporeae</taxon>
        <taxon>Rhynchospora</taxon>
    </lineage>
</organism>
<dbReference type="InterPro" id="IPR012337">
    <property type="entry name" value="RNaseH-like_sf"/>
</dbReference>
<dbReference type="GO" id="GO:0003676">
    <property type="term" value="F:nucleic acid binding"/>
    <property type="evidence" value="ECO:0007669"/>
    <property type="project" value="InterPro"/>
</dbReference>
<dbReference type="AlphaFoldDB" id="A0AAD6EIU5"/>
<dbReference type="PANTHER" id="PTHR47723">
    <property type="entry name" value="OS05G0353850 PROTEIN"/>
    <property type="match status" value="1"/>
</dbReference>
<reference evidence="3 4" key="1">
    <citation type="journal article" date="2022" name="Cell">
        <title>Repeat-based holocentromeres influence genome architecture and karyotype evolution.</title>
        <authorList>
            <person name="Hofstatter P.G."/>
            <person name="Thangavel G."/>
            <person name="Lux T."/>
            <person name="Neumann P."/>
            <person name="Vondrak T."/>
            <person name="Novak P."/>
            <person name="Zhang M."/>
            <person name="Costa L."/>
            <person name="Castellani M."/>
            <person name="Scott A."/>
            <person name="Toegelov H."/>
            <person name="Fuchs J."/>
            <person name="Mata-Sucre Y."/>
            <person name="Dias Y."/>
            <person name="Vanzela A.L.L."/>
            <person name="Huettel B."/>
            <person name="Almeida C.C.S."/>
            <person name="Simkova H."/>
            <person name="Souza G."/>
            <person name="Pedrosa-Harand A."/>
            <person name="Macas J."/>
            <person name="Mayer K.F.X."/>
            <person name="Houben A."/>
            <person name="Marques A."/>
        </authorList>
    </citation>
    <scope>NUCLEOTIDE SEQUENCE [LARGE SCALE GENOMIC DNA]</scope>
    <source>
        <strain evidence="3">RhyTen1mFocal</strain>
    </source>
</reference>
<feature type="domain" description="Reverse transcriptase zinc-binding" evidence="2">
    <location>
        <begin position="89"/>
        <end position="179"/>
    </location>
</feature>
<dbReference type="GO" id="GO:0004523">
    <property type="term" value="F:RNA-DNA hybrid ribonuclease activity"/>
    <property type="evidence" value="ECO:0007669"/>
    <property type="project" value="InterPro"/>
</dbReference>
<dbReference type="InterPro" id="IPR002156">
    <property type="entry name" value="RNaseH_domain"/>
</dbReference>
<evidence type="ECO:0000259" key="2">
    <source>
        <dbReference type="Pfam" id="PF13966"/>
    </source>
</evidence>
<dbReference type="CDD" id="cd06222">
    <property type="entry name" value="RNase_H_like"/>
    <property type="match status" value="1"/>
</dbReference>
<dbReference type="SUPFAM" id="SSF53098">
    <property type="entry name" value="Ribonuclease H-like"/>
    <property type="match status" value="1"/>
</dbReference>
<dbReference type="Proteomes" id="UP001210211">
    <property type="component" value="Unassembled WGS sequence"/>
</dbReference>
<comment type="caution">
    <text evidence="3">The sequence shown here is derived from an EMBL/GenBank/DDBJ whole genome shotgun (WGS) entry which is preliminary data.</text>
</comment>